<organism evidence="1 2">
    <name type="scientific">Somion occarium</name>
    <dbReference type="NCBI Taxonomy" id="3059160"/>
    <lineage>
        <taxon>Eukaryota</taxon>
        <taxon>Fungi</taxon>
        <taxon>Dikarya</taxon>
        <taxon>Basidiomycota</taxon>
        <taxon>Agaricomycotina</taxon>
        <taxon>Agaricomycetes</taxon>
        <taxon>Polyporales</taxon>
        <taxon>Cerrenaceae</taxon>
        <taxon>Somion</taxon>
    </lineage>
</organism>
<evidence type="ECO:0000313" key="1">
    <source>
        <dbReference type="EMBL" id="CAL1710174.1"/>
    </source>
</evidence>
<protein>
    <submittedName>
        <fullName evidence="1">Uncharacterized protein</fullName>
    </submittedName>
</protein>
<evidence type="ECO:0000313" key="2">
    <source>
        <dbReference type="Proteomes" id="UP001497453"/>
    </source>
</evidence>
<dbReference type="Proteomes" id="UP001497453">
    <property type="component" value="Chromosome 5"/>
</dbReference>
<reference evidence="2" key="1">
    <citation type="submission" date="2024-04" db="EMBL/GenBank/DDBJ databases">
        <authorList>
            <person name="Shaw F."/>
            <person name="Minotto A."/>
        </authorList>
    </citation>
    <scope>NUCLEOTIDE SEQUENCE [LARGE SCALE GENOMIC DNA]</scope>
</reference>
<sequence length="128" mass="14556">MSPKSRQFRIVQLIFLAFPNATDRTTTKSNWRLPLDFSCFATLFVDNDDSLAKVLACMNGQKSFLRVLKTDETVLAVLDLSSLKKGENFLVELVEGPFGIGASSEQETLHCQITLKDLLKVLYRRERR</sequence>
<name>A0ABP1DT72_9APHY</name>
<proteinExistence type="predicted"/>
<gene>
    <name evidence="1" type="ORF">GFSPODELE1_LOCUS7696</name>
</gene>
<keyword evidence="2" id="KW-1185">Reference proteome</keyword>
<dbReference type="EMBL" id="OZ037948">
    <property type="protein sequence ID" value="CAL1710174.1"/>
    <property type="molecule type" value="Genomic_DNA"/>
</dbReference>
<accession>A0ABP1DT72</accession>